<feature type="region of interest" description="Disordered" evidence="4">
    <location>
        <begin position="160"/>
        <end position="190"/>
    </location>
</feature>
<feature type="compositionally biased region" description="Low complexity" evidence="4">
    <location>
        <begin position="439"/>
        <end position="449"/>
    </location>
</feature>
<dbReference type="PROSITE" id="PS51294">
    <property type="entry name" value="HTH_MYB"/>
    <property type="match status" value="1"/>
</dbReference>
<dbReference type="GO" id="GO:0003677">
    <property type="term" value="F:DNA binding"/>
    <property type="evidence" value="ECO:0007669"/>
    <property type="project" value="InterPro"/>
</dbReference>
<dbReference type="EMBL" id="HBEH01000549">
    <property type="protein sequence ID" value="CAD8343748.1"/>
    <property type="molecule type" value="Transcribed_RNA"/>
</dbReference>
<feature type="region of interest" description="Disordered" evidence="4">
    <location>
        <begin position="17"/>
        <end position="142"/>
    </location>
</feature>
<dbReference type="PANTHER" id="PTHR44042">
    <property type="entry name" value="DUPLICATED HOMEODOMAIN-LIKE SUPERFAMILY PROTEIN-RELATED"/>
    <property type="match status" value="1"/>
</dbReference>
<keyword evidence="1" id="KW-0805">Transcription regulation</keyword>
<keyword evidence="2" id="KW-0804">Transcription</keyword>
<dbReference type="InterPro" id="IPR001005">
    <property type="entry name" value="SANT/Myb"/>
</dbReference>
<feature type="domain" description="Myb-like" evidence="5">
    <location>
        <begin position="475"/>
        <end position="525"/>
    </location>
</feature>
<feature type="compositionally biased region" description="Polar residues" evidence="4">
    <location>
        <begin position="428"/>
        <end position="438"/>
    </location>
</feature>
<dbReference type="Gene3D" id="1.10.10.60">
    <property type="entry name" value="Homeodomain-like"/>
    <property type="match status" value="1"/>
</dbReference>
<dbReference type="InterPro" id="IPR017884">
    <property type="entry name" value="SANT_dom"/>
</dbReference>
<dbReference type="NCBIfam" id="TIGR01557">
    <property type="entry name" value="myb_SHAQKYF"/>
    <property type="match status" value="1"/>
</dbReference>
<dbReference type="SMART" id="SM00717">
    <property type="entry name" value="SANT"/>
    <property type="match status" value="1"/>
</dbReference>
<dbReference type="InterPro" id="IPR009057">
    <property type="entry name" value="Homeodomain-like_sf"/>
</dbReference>
<feature type="compositionally biased region" description="Polar residues" evidence="4">
    <location>
        <begin position="115"/>
        <end position="127"/>
    </location>
</feature>
<feature type="compositionally biased region" description="Polar residues" evidence="4">
    <location>
        <begin position="642"/>
        <end position="660"/>
    </location>
</feature>
<feature type="compositionally biased region" description="Basic and acidic residues" evidence="4">
    <location>
        <begin position="128"/>
        <end position="142"/>
    </location>
</feature>
<evidence type="ECO:0000256" key="3">
    <source>
        <dbReference type="ARBA" id="ARBA00023242"/>
    </source>
</evidence>
<evidence type="ECO:0000259" key="6">
    <source>
        <dbReference type="PROSITE" id="PS51293"/>
    </source>
</evidence>
<gene>
    <name evidence="8" type="ORF">PARE0329_LOCUS383</name>
</gene>
<dbReference type="InterPro" id="IPR017930">
    <property type="entry name" value="Myb_dom"/>
</dbReference>
<dbReference type="AlphaFoldDB" id="A0A7R9ZUH1"/>
<feature type="compositionally biased region" description="Low complexity" evidence="4">
    <location>
        <begin position="465"/>
        <end position="482"/>
    </location>
</feature>
<proteinExistence type="predicted"/>
<dbReference type="SUPFAM" id="SSF46689">
    <property type="entry name" value="Homeodomain-like"/>
    <property type="match status" value="1"/>
</dbReference>
<feature type="region of interest" description="Disordered" evidence="4">
    <location>
        <begin position="675"/>
        <end position="712"/>
    </location>
</feature>
<protein>
    <recommendedName>
        <fullName evidence="9">HTH myb-type domain-containing protein</fullName>
    </recommendedName>
</protein>
<evidence type="ECO:0000256" key="1">
    <source>
        <dbReference type="ARBA" id="ARBA00023015"/>
    </source>
</evidence>
<evidence type="ECO:0000313" key="8">
    <source>
        <dbReference type="EMBL" id="CAD8343748.1"/>
    </source>
</evidence>
<keyword evidence="3" id="KW-0539">Nucleus</keyword>
<dbReference type="CDD" id="cd00167">
    <property type="entry name" value="SANT"/>
    <property type="match status" value="1"/>
</dbReference>
<dbReference type="PANTHER" id="PTHR44042:SF67">
    <property type="entry name" value="MYB-LIKE PROTEIN I"/>
    <property type="match status" value="1"/>
</dbReference>
<dbReference type="PROSITE" id="PS51293">
    <property type="entry name" value="SANT"/>
    <property type="match status" value="1"/>
</dbReference>
<feature type="region of interest" description="Disordered" evidence="4">
    <location>
        <begin position="271"/>
        <end position="334"/>
    </location>
</feature>
<feature type="domain" description="SANT" evidence="6">
    <location>
        <begin position="478"/>
        <end position="529"/>
    </location>
</feature>
<evidence type="ECO:0000256" key="4">
    <source>
        <dbReference type="SAM" id="MobiDB-lite"/>
    </source>
</evidence>
<dbReference type="InterPro" id="IPR006447">
    <property type="entry name" value="Myb_dom_plants"/>
</dbReference>
<feature type="region of interest" description="Disordered" evidence="4">
    <location>
        <begin position="232"/>
        <end position="255"/>
    </location>
</feature>
<feature type="region of interest" description="Disordered" evidence="4">
    <location>
        <begin position="428"/>
        <end position="485"/>
    </location>
</feature>
<dbReference type="PROSITE" id="PS50090">
    <property type="entry name" value="MYB_LIKE"/>
    <property type="match status" value="1"/>
</dbReference>
<evidence type="ECO:0008006" key="9">
    <source>
        <dbReference type="Google" id="ProtNLM"/>
    </source>
</evidence>
<name>A0A7R9ZUH1_9STRA</name>
<feature type="compositionally biased region" description="Polar residues" evidence="4">
    <location>
        <begin position="160"/>
        <end position="170"/>
    </location>
</feature>
<feature type="compositionally biased region" description="Basic residues" evidence="4">
    <location>
        <begin position="450"/>
        <end position="464"/>
    </location>
</feature>
<feature type="region of interest" description="Disordered" evidence="4">
    <location>
        <begin position="620"/>
        <end position="660"/>
    </location>
</feature>
<feature type="compositionally biased region" description="Polar residues" evidence="4">
    <location>
        <begin position="87"/>
        <end position="103"/>
    </location>
</feature>
<sequence length="845" mass="90856">MKPYFSMAPPITIPCVDEDKEDSDPGIDNTFAFRKTTRRPTTSNRIPSPFRDRNEVTNKNRSSMLVGPTMMALESQSRLRMSRQGILHSSQSRDGNESPSNKFSRLEKKYEELPPSTTYGRAISSNHDCSKPRNKKFEDRISDDTYSHNSTVTELTEIPSYSSPAATNGGKTERTFDRAQSACSDGDLPCRNPPMKSAKIARPNMADLLIIRIPTPLQTQITASKQKPLTLTGTNHITQNNTANFSSTKTGNQKNNSSMAVLQCSNAIASSSTTESSPSSTSSAKASPSKATSSENMNAAGSVVENAQSHIQSEKDNISTSLTPKGICKPQSPSLTTKTIRKLIQPKTLIVEKESEKGKVSQQLVAETKEKTTGVNSTANTIVKERVETPQKTETSAMSIIKSSVVQQALSSASATFFPGIQVKSVSTGPSNVNKNLISGQSTTATATTTKKKKTSSGSKRKRTGSNGSSSSQKPKGQSSGRWTQEEHQAFLEGLTECGREWKKVALRIPTRTSAQIRSHAQKYFAKLQRDQESSAANVNVGYVHGDLSTPLTPVGPGLVVGVGGLSGTIIMSPGAAQIAPSVRRNVERIVSNPRAAQREVEDTMEALRERYRQLQQRLEERRRNREEHKKKREQKQQQQLSSASTNTGASSDVSTIASPPTLLQKTKLLNSASRKRLHLPINQQKENIKKLDASGRSTSSPTGDDGSSVCSNVSSIAASRTDLGNEEIIALQVLGDALPRGDSANDLHVLGAEVFQGRGDSSIEADGTMPLMNDNISSSSYDQLAPLPGVANDNDSMMNQGDSITENEINLSNGADASNSGSLSVGGISAMDDPGTIATNATTT</sequence>
<dbReference type="Pfam" id="PF00249">
    <property type="entry name" value="Myb_DNA-binding"/>
    <property type="match status" value="1"/>
</dbReference>
<accession>A0A7R9ZUH1</accession>
<reference evidence="8" key="1">
    <citation type="submission" date="2021-01" db="EMBL/GenBank/DDBJ databases">
        <authorList>
            <person name="Corre E."/>
            <person name="Pelletier E."/>
            <person name="Niang G."/>
            <person name="Scheremetjew M."/>
            <person name="Finn R."/>
            <person name="Kale V."/>
            <person name="Holt S."/>
            <person name="Cochrane G."/>
            <person name="Meng A."/>
            <person name="Brown T."/>
            <person name="Cohen L."/>
        </authorList>
    </citation>
    <scope>NUCLEOTIDE SEQUENCE</scope>
    <source>
        <strain evidence="8">B593</strain>
    </source>
</reference>
<feature type="compositionally biased region" description="Low complexity" evidence="4">
    <location>
        <begin position="271"/>
        <end position="295"/>
    </location>
</feature>
<evidence type="ECO:0000259" key="7">
    <source>
        <dbReference type="PROSITE" id="PS51294"/>
    </source>
</evidence>
<evidence type="ECO:0000259" key="5">
    <source>
        <dbReference type="PROSITE" id="PS50090"/>
    </source>
</evidence>
<organism evidence="8">
    <name type="scientific">Pseudo-nitzschia arenysensis</name>
    <dbReference type="NCBI Taxonomy" id="697910"/>
    <lineage>
        <taxon>Eukaryota</taxon>
        <taxon>Sar</taxon>
        <taxon>Stramenopiles</taxon>
        <taxon>Ochrophyta</taxon>
        <taxon>Bacillariophyta</taxon>
        <taxon>Bacillariophyceae</taxon>
        <taxon>Bacillariophycidae</taxon>
        <taxon>Bacillariales</taxon>
        <taxon>Bacillariaceae</taxon>
        <taxon>Pseudo-nitzschia</taxon>
    </lineage>
</organism>
<feature type="compositionally biased region" description="Low complexity" evidence="4">
    <location>
        <begin position="695"/>
        <end position="709"/>
    </location>
</feature>
<evidence type="ECO:0000256" key="2">
    <source>
        <dbReference type="ARBA" id="ARBA00023163"/>
    </source>
</evidence>
<feature type="domain" description="HTH myb-type" evidence="7">
    <location>
        <begin position="481"/>
        <end position="529"/>
    </location>
</feature>